<dbReference type="Pfam" id="PF00931">
    <property type="entry name" value="NB-ARC"/>
    <property type="match status" value="1"/>
</dbReference>
<evidence type="ECO:0000256" key="6">
    <source>
        <dbReference type="ARBA" id="ARBA00023054"/>
    </source>
</evidence>
<dbReference type="Pfam" id="PF23559">
    <property type="entry name" value="WHD_DRP"/>
    <property type="match status" value="1"/>
</dbReference>
<dbReference type="GO" id="GO:0002758">
    <property type="term" value="P:innate immune response-activating signaling pathway"/>
    <property type="evidence" value="ECO:0007669"/>
    <property type="project" value="UniProtKB-ARBA"/>
</dbReference>
<dbReference type="InterPro" id="IPR044974">
    <property type="entry name" value="Disease_R_plants"/>
</dbReference>
<comment type="similarity">
    <text evidence="1">Belongs to the disease resistance NB-LRR family.</text>
</comment>
<evidence type="ECO:0000256" key="4">
    <source>
        <dbReference type="ARBA" id="ARBA00022741"/>
    </source>
</evidence>
<keyword evidence="3" id="KW-0677">Repeat</keyword>
<protein>
    <submittedName>
        <fullName evidence="11">Uncharacterized protein</fullName>
    </submittedName>
</protein>
<feature type="domain" description="Disease resistance R13L4/SHOC-2-like LRR" evidence="10">
    <location>
        <begin position="580"/>
        <end position="678"/>
    </location>
</feature>
<evidence type="ECO:0000313" key="12">
    <source>
        <dbReference type="Proteomes" id="UP001497457"/>
    </source>
</evidence>
<organism evidence="11 12">
    <name type="scientific">Urochloa decumbens</name>
    <dbReference type="NCBI Taxonomy" id="240449"/>
    <lineage>
        <taxon>Eukaryota</taxon>
        <taxon>Viridiplantae</taxon>
        <taxon>Streptophyta</taxon>
        <taxon>Embryophyta</taxon>
        <taxon>Tracheophyta</taxon>
        <taxon>Spermatophyta</taxon>
        <taxon>Magnoliopsida</taxon>
        <taxon>Liliopsida</taxon>
        <taxon>Poales</taxon>
        <taxon>Poaceae</taxon>
        <taxon>PACMAD clade</taxon>
        <taxon>Panicoideae</taxon>
        <taxon>Panicodae</taxon>
        <taxon>Paniceae</taxon>
        <taxon>Melinidinae</taxon>
        <taxon>Urochloa</taxon>
    </lineage>
</organism>
<dbReference type="PANTHER" id="PTHR23155:SF1230">
    <property type="entry name" value="OS09G0517200 PROTEIN"/>
    <property type="match status" value="1"/>
</dbReference>
<dbReference type="PRINTS" id="PR00364">
    <property type="entry name" value="DISEASERSIST"/>
</dbReference>
<keyword evidence="4" id="KW-0547">Nucleotide-binding</keyword>
<keyword evidence="2" id="KW-0433">Leucine-rich repeat</keyword>
<dbReference type="InterPro" id="IPR027417">
    <property type="entry name" value="P-loop_NTPase"/>
</dbReference>
<dbReference type="Pfam" id="PF18052">
    <property type="entry name" value="Rx_N"/>
    <property type="match status" value="1"/>
</dbReference>
<dbReference type="InterPro" id="IPR042197">
    <property type="entry name" value="Apaf_helical"/>
</dbReference>
<dbReference type="PANTHER" id="PTHR23155">
    <property type="entry name" value="DISEASE RESISTANCE PROTEIN RP"/>
    <property type="match status" value="1"/>
</dbReference>
<dbReference type="CDD" id="cd14798">
    <property type="entry name" value="RX-CC_like"/>
    <property type="match status" value="1"/>
</dbReference>
<reference evidence="11 12" key="2">
    <citation type="submission" date="2024-10" db="EMBL/GenBank/DDBJ databases">
        <authorList>
            <person name="Ryan C."/>
        </authorList>
    </citation>
    <scope>NUCLEOTIDE SEQUENCE [LARGE SCALE GENOMIC DNA]</scope>
</reference>
<dbReference type="Proteomes" id="UP001497457">
    <property type="component" value="Chromosome 8b"/>
</dbReference>
<keyword evidence="6" id="KW-0175">Coiled coil</keyword>
<evidence type="ECO:0000259" key="9">
    <source>
        <dbReference type="Pfam" id="PF23559"/>
    </source>
</evidence>
<name>A0ABC9G5W8_9POAL</name>
<evidence type="ECO:0000256" key="3">
    <source>
        <dbReference type="ARBA" id="ARBA00022737"/>
    </source>
</evidence>
<proteinExistence type="inferred from homology"/>
<dbReference type="Gene3D" id="1.20.5.4130">
    <property type="match status" value="1"/>
</dbReference>
<dbReference type="GO" id="GO:0000166">
    <property type="term" value="F:nucleotide binding"/>
    <property type="evidence" value="ECO:0007669"/>
    <property type="project" value="UniProtKB-KW"/>
</dbReference>
<feature type="domain" description="NB-ARC" evidence="7">
    <location>
        <begin position="217"/>
        <end position="375"/>
    </location>
</feature>
<dbReference type="InterPro" id="IPR055414">
    <property type="entry name" value="LRR_R13L4/SHOC2-like"/>
</dbReference>
<dbReference type="SUPFAM" id="SSF52540">
    <property type="entry name" value="P-loop containing nucleoside triphosphate hydrolases"/>
    <property type="match status" value="1"/>
</dbReference>
<dbReference type="InterPro" id="IPR041118">
    <property type="entry name" value="Rx_N"/>
</dbReference>
<evidence type="ECO:0000256" key="1">
    <source>
        <dbReference type="ARBA" id="ARBA00008894"/>
    </source>
</evidence>
<dbReference type="Gene3D" id="3.80.10.10">
    <property type="entry name" value="Ribonuclease Inhibitor"/>
    <property type="match status" value="1"/>
</dbReference>
<dbReference type="FunFam" id="1.10.10.10:FF:000322">
    <property type="entry name" value="Probable disease resistance protein At1g63360"/>
    <property type="match status" value="1"/>
</dbReference>
<dbReference type="InterPro" id="IPR036388">
    <property type="entry name" value="WH-like_DNA-bd_sf"/>
</dbReference>
<dbReference type="GO" id="GO:0042742">
    <property type="term" value="P:defense response to bacterium"/>
    <property type="evidence" value="ECO:0007669"/>
    <property type="project" value="UniProtKB-ARBA"/>
</dbReference>
<evidence type="ECO:0000259" key="8">
    <source>
        <dbReference type="Pfam" id="PF18052"/>
    </source>
</evidence>
<dbReference type="InterPro" id="IPR032675">
    <property type="entry name" value="LRR_dom_sf"/>
</dbReference>
<dbReference type="EMBL" id="OZ075118">
    <property type="protein sequence ID" value="CAL5087332.1"/>
    <property type="molecule type" value="Genomic_DNA"/>
</dbReference>
<feature type="domain" description="Disease resistance protein winged helix" evidence="9">
    <location>
        <begin position="461"/>
        <end position="532"/>
    </location>
</feature>
<accession>A0ABC9G5W8</accession>
<keyword evidence="12" id="KW-1185">Reference proteome</keyword>
<dbReference type="Gene3D" id="1.10.10.10">
    <property type="entry name" value="Winged helix-like DNA-binding domain superfamily/Winged helix DNA-binding domain"/>
    <property type="match status" value="1"/>
</dbReference>
<dbReference type="InterPro" id="IPR058922">
    <property type="entry name" value="WHD_DRP"/>
</dbReference>
<dbReference type="InterPro" id="IPR002182">
    <property type="entry name" value="NB-ARC"/>
</dbReference>
<sequence length="976" mass="109912">MEVTVVSLTRSLLDGVVSSARSTLTDEVALLLGVPKEVGFIRNELEMMQSVLKDVSSHPEAAAARSNTLKTSVNQLRDLAYDFEDCLLDFALYKDRYPSSPARLAPAAVAERHRIAARIRELKEDVEAQNKRDLRYRIFPDLPAAKENAAAVLADGHDDSMHPSADEIAFRESDIIGRRNEKIKLTRLISRVEPEIIVHEDEEDQAAASASASIGSGAVGVVAVWGMGGMGKSSLVRMVHSDPVLLAGFDCSAWVTVPRPLDAAGDAFRKRLRAELVSSAGMAPDQKIGDFLHGKRHLVVVDDLQSREEWDTIWRLFRFHNDKDSRIIVTTRREDLARHCEAAGHAPDGHELIYELKPLEEHESMKLLRQKVYKNCDYNLPPDMEEQASYILRKCWGLPLAICTIGGFLASRPRTSTEWRNLHEHLGVELESELHDIKKVILSSYNGLPYHLKSIFLYLSIFPENHEIRRTRLLRRWMAEGYIAKKRDMLVEDVAARFYNELISRSMIQGSKASRGVGVDRCQVHSMVREIILSSFIEENKLFLIEEHSNDIPQSKIRHLVVSRWKSGGEKLHNINLSFIRSLTIFGECPASLISPKLLWLRVLDLEDTINLKNGDLEHIGELRLLRYLSLRGTDISKLPSSLQNLRYLETLDIQDTQVTQLPSGVAKLKKLCYLLAGINFSKDLLRNKHTDKDSFLPCLCCNPGECCKVFNLSVSAPEGIEKLQNLHMLGVVNVGNGNDVTGRLKKLTNLMNLRRLGVAGLTEKEGQDLCQSIGELKQLRRLEVRSDSLSFLAQTPPRIPGYLDSLRLCGNLSSLPKWISSLNDLAKVKLLGTQLKQKDIQHLQNLPNLTLLGLWEKSYIGDSLYFCTGTFLKLKFLDIDGLDEINAVTIEKDTMPKLKKLWLNNCPSLHDNNFGLSGVPHLLNLNELVLKKCGKKENLLKILQRQVSDHKNRPKLLVGKSIVLRAHPRTPTADQ</sequence>
<reference evidence="12" key="1">
    <citation type="submission" date="2024-06" db="EMBL/GenBank/DDBJ databases">
        <authorList>
            <person name="Ryan C."/>
        </authorList>
    </citation>
    <scope>NUCLEOTIDE SEQUENCE [LARGE SCALE GENOMIC DNA]</scope>
</reference>
<evidence type="ECO:0000259" key="10">
    <source>
        <dbReference type="Pfam" id="PF23598"/>
    </source>
</evidence>
<evidence type="ECO:0000256" key="5">
    <source>
        <dbReference type="ARBA" id="ARBA00022821"/>
    </source>
</evidence>
<evidence type="ECO:0000259" key="7">
    <source>
        <dbReference type="Pfam" id="PF00931"/>
    </source>
</evidence>
<feature type="domain" description="Disease resistance N-terminal" evidence="8">
    <location>
        <begin position="16"/>
        <end position="100"/>
    </location>
</feature>
<dbReference type="SUPFAM" id="SSF52058">
    <property type="entry name" value="L domain-like"/>
    <property type="match status" value="1"/>
</dbReference>
<feature type="domain" description="Disease resistance R13L4/SHOC-2-like LRR" evidence="10">
    <location>
        <begin position="714"/>
        <end position="957"/>
    </location>
</feature>
<evidence type="ECO:0000313" key="11">
    <source>
        <dbReference type="EMBL" id="CAL5087332.1"/>
    </source>
</evidence>
<keyword evidence="5" id="KW-0611">Plant defense</keyword>
<dbReference type="Gene3D" id="3.40.50.300">
    <property type="entry name" value="P-loop containing nucleotide triphosphate hydrolases"/>
    <property type="match status" value="1"/>
</dbReference>
<evidence type="ECO:0000256" key="2">
    <source>
        <dbReference type="ARBA" id="ARBA00022614"/>
    </source>
</evidence>
<dbReference type="AlphaFoldDB" id="A0ABC9G5W8"/>
<dbReference type="GO" id="GO:0009626">
    <property type="term" value="P:plant-type hypersensitive response"/>
    <property type="evidence" value="ECO:0007669"/>
    <property type="project" value="UniProtKB-ARBA"/>
</dbReference>
<dbReference type="Gene3D" id="1.10.8.430">
    <property type="entry name" value="Helical domain of apoptotic protease-activating factors"/>
    <property type="match status" value="1"/>
</dbReference>
<gene>
    <name evidence="11" type="ORF">URODEC1_LOCUS112136</name>
</gene>
<dbReference type="Pfam" id="PF23598">
    <property type="entry name" value="LRR_14"/>
    <property type="match status" value="2"/>
</dbReference>
<dbReference type="InterPro" id="IPR038005">
    <property type="entry name" value="RX-like_CC"/>
</dbReference>